<dbReference type="RefSeq" id="WP_341984299.1">
    <property type="nucleotide sequence ID" value="NZ_JBBYAF010000024.1"/>
</dbReference>
<keyword evidence="1" id="KW-0472">Membrane</keyword>
<comment type="caution">
    <text evidence="2">The sequence shown here is derived from an EMBL/GenBank/DDBJ whole genome shotgun (WGS) entry which is preliminary data.</text>
</comment>
<gene>
    <name evidence="2" type="ORF">AAEO50_13070</name>
</gene>
<feature type="transmembrane region" description="Helical" evidence="1">
    <location>
        <begin position="39"/>
        <end position="60"/>
    </location>
</feature>
<keyword evidence="3" id="KW-1185">Reference proteome</keyword>
<evidence type="ECO:0000256" key="1">
    <source>
        <dbReference type="SAM" id="Phobius"/>
    </source>
</evidence>
<evidence type="ECO:0000313" key="3">
    <source>
        <dbReference type="Proteomes" id="UP001389717"/>
    </source>
</evidence>
<dbReference type="EMBL" id="JBBYAF010000024">
    <property type="protein sequence ID" value="MEL3973212.1"/>
    <property type="molecule type" value="Genomic_DNA"/>
</dbReference>
<feature type="transmembrane region" description="Helical" evidence="1">
    <location>
        <begin position="7"/>
        <end position="27"/>
    </location>
</feature>
<proteinExistence type="predicted"/>
<evidence type="ECO:0000313" key="2">
    <source>
        <dbReference type="EMBL" id="MEL3973212.1"/>
    </source>
</evidence>
<reference evidence="2 3" key="1">
    <citation type="submission" date="2024-04" db="EMBL/GenBank/DDBJ databases">
        <title>Bacillus oryzaecorticis sp. nov., a moderately halophilic bacterium isolated from rice husks.</title>
        <authorList>
            <person name="Zhu H.-S."/>
        </authorList>
    </citation>
    <scope>NUCLEOTIDE SEQUENCE [LARGE SCALE GENOMIC DNA]</scope>
    <source>
        <strain evidence="2 3">ZC255</strain>
    </source>
</reference>
<keyword evidence="1" id="KW-1133">Transmembrane helix</keyword>
<keyword evidence="1" id="KW-0812">Transmembrane</keyword>
<sequence length="65" mass="7630">MMKGYMVNLLTLVIVIILYEGILNLIGLNYQWFSSEFNFLLLMIDMGIFIALFVPIYRVLRKVVI</sequence>
<name>A0ABU9KAT8_9BACI</name>
<dbReference type="Proteomes" id="UP001389717">
    <property type="component" value="Unassembled WGS sequence"/>
</dbReference>
<accession>A0ABU9KAT8</accession>
<organism evidence="2 3">
    <name type="scientific">Rossellomorea oryzaecorticis</name>
    <dbReference type="NCBI Taxonomy" id="1396505"/>
    <lineage>
        <taxon>Bacteria</taxon>
        <taxon>Bacillati</taxon>
        <taxon>Bacillota</taxon>
        <taxon>Bacilli</taxon>
        <taxon>Bacillales</taxon>
        <taxon>Bacillaceae</taxon>
        <taxon>Rossellomorea</taxon>
    </lineage>
</organism>
<evidence type="ECO:0008006" key="4">
    <source>
        <dbReference type="Google" id="ProtNLM"/>
    </source>
</evidence>
<protein>
    <recommendedName>
        <fullName evidence="4">NADH dehydrogenase subunit 4L</fullName>
    </recommendedName>
</protein>